<gene>
    <name evidence="3" type="ORF">PEGY_LOCUS2860</name>
</gene>
<feature type="compositionally biased region" description="Polar residues" evidence="1">
    <location>
        <begin position="239"/>
        <end position="260"/>
    </location>
</feature>
<sequence>MPVSNIFWQLRHCLGNDELTLTRRLADPSTYACVGDNSCVYHMSNTAFPGLVGCCSGNDCGFSSTCYNSAKVAANPSVLSGNTAFALFCTESTAAECGTYTWGDADLTDFQCDSTAYLSNIYTKGTWGGTADGTILLATQYISTMGDEFMSTYLSSFDVSTSISKPNRQASLTGSTTATTTAAQPTTANSGNSGSPTSAGTIAGSAVGGVAGAGAIGAIAVFLLMRKKKKQRQQNRSKTLGQNVYQSAPEDQSGQSTWEIQQPFEVESHPASSLRKVQEGSPGSAPQEIDSKPFIAELPVPDDGRRHYK</sequence>
<comment type="caution">
    <text evidence="3">The sequence shown here is derived from an EMBL/GenBank/DDBJ whole genome shotgun (WGS) entry which is preliminary data.</text>
</comment>
<evidence type="ECO:0000313" key="3">
    <source>
        <dbReference type="EMBL" id="CAG8891314.1"/>
    </source>
</evidence>
<accession>A0A9W4K7E1</accession>
<evidence type="ECO:0000256" key="1">
    <source>
        <dbReference type="SAM" id="MobiDB-lite"/>
    </source>
</evidence>
<evidence type="ECO:0000256" key="2">
    <source>
        <dbReference type="SAM" id="Phobius"/>
    </source>
</evidence>
<dbReference type="EMBL" id="CAJVRC010000843">
    <property type="protein sequence ID" value="CAG8891314.1"/>
    <property type="molecule type" value="Genomic_DNA"/>
</dbReference>
<dbReference type="AlphaFoldDB" id="A0A9W4K7E1"/>
<proteinExistence type="predicted"/>
<feature type="transmembrane region" description="Helical" evidence="2">
    <location>
        <begin position="202"/>
        <end position="225"/>
    </location>
</feature>
<dbReference type="OrthoDB" id="5347452at2759"/>
<keyword evidence="2" id="KW-1133">Transmembrane helix</keyword>
<organism evidence="3 4">
    <name type="scientific">Penicillium egyptiacum</name>
    <dbReference type="NCBI Taxonomy" id="1303716"/>
    <lineage>
        <taxon>Eukaryota</taxon>
        <taxon>Fungi</taxon>
        <taxon>Dikarya</taxon>
        <taxon>Ascomycota</taxon>
        <taxon>Pezizomycotina</taxon>
        <taxon>Eurotiomycetes</taxon>
        <taxon>Eurotiomycetidae</taxon>
        <taxon>Eurotiales</taxon>
        <taxon>Aspergillaceae</taxon>
        <taxon>Penicillium</taxon>
    </lineage>
</organism>
<protein>
    <submittedName>
        <fullName evidence="3">Uncharacterized protein</fullName>
    </submittedName>
</protein>
<dbReference type="Proteomes" id="UP001154252">
    <property type="component" value="Unassembled WGS sequence"/>
</dbReference>
<keyword evidence="2" id="KW-0812">Transmembrane</keyword>
<keyword evidence="4" id="KW-1185">Reference proteome</keyword>
<keyword evidence="2" id="KW-0472">Membrane</keyword>
<feature type="compositionally biased region" description="Low complexity" evidence="1">
    <location>
        <begin position="170"/>
        <end position="190"/>
    </location>
</feature>
<evidence type="ECO:0000313" key="4">
    <source>
        <dbReference type="Proteomes" id="UP001154252"/>
    </source>
</evidence>
<feature type="region of interest" description="Disordered" evidence="1">
    <location>
        <begin position="232"/>
        <end position="309"/>
    </location>
</feature>
<reference evidence="3" key="1">
    <citation type="submission" date="2021-07" db="EMBL/GenBank/DDBJ databases">
        <authorList>
            <person name="Branca A.L. A."/>
        </authorList>
    </citation>
    <scope>NUCLEOTIDE SEQUENCE</scope>
</reference>
<feature type="region of interest" description="Disordered" evidence="1">
    <location>
        <begin position="166"/>
        <end position="197"/>
    </location>
</feature>
<name>A0A9W4K7E1_9EURO</name>